<sequence>MWEDNFWRQRIYQFYNTDIKALIIFAYCLFSSVTQFSC</sequence>
<keyword evidence="1" id="KW-1133">Transmembrane helix</keyword>
<keyword evidence="3" id="KW-1185">Reference proteome</keyword>
<evidence type="ECO:0000256" key="1">
    <source>
        <dbReference type="SAM" id="Phobius"/>
    </source>
</evidence>
<evidence type="ECO:0000313" key="3">
    <source>
        <dbReference type="Proteomes" id="UP000280834"/>
    </source>
</evidence>
<dbReference type="EMBL" id="UZAG01001317">
    <property type="protein sequence ID" value="VDO10979.1"/>
    <property type="molecule type" value="Genomic_DNA"/>
</dbReference>
<protein>
    <submittedName>
        <fullName evidence="2">Uncharacterized protein</fullName>
    </submittedName>
</protein>
<name>A0A3P7SV58_9BILA</name>
<feature type="transmembrane region" description="Helical" evidence="1">
    <location>
        <begin position="21"/>
        <end position="37"/>
    </location>
</feature>
<proteinExistence type="predicted"/>
<accession>A0A3P7SV58</accession>
<dbReference type="Proteomes" id="UP000280834">
    <property type="component" value="Unassembled WGS sequence"/>
</dbReference>
<keyword evidence="1" id="KW-0472">Membrane</keyword>
<reference evidence="2 3" key="1">
    <citation type="submission" date="2018-11" db="EMBL/GenBank/DDBJ databases">
        <authorList>
            <consortium name="Pathogen Informatics"/>
        </authorList>
    </citation>
    <scope>NUCLEOTIDE SEQUENCE [LARGE SCALE GENOMIC DNA]</scope>
</reference>
<dbReference type="AlphaFoldDB" id="A0A3P7SV58"/>
<gene>
    <name evidence="2" type="ORF">BTMF_LOCUS1748</name>
</gene>
<organism evidence="2 3">
    <name type="scientific">Brugia timori</name>
    <dbReference type="NCBI Taxonomy" id="42155"/>
    <lineage>
        <taxon>Eukaryota</taxon>
        <taxon>Metazoa</taxon>
        <taxon>Ecdysozoa</taxon>
        <taxon>Nematoda</taxon>
        <taxon>Chromadorea</taxon>
        <taxon>Rhabditida</taxon>
        <taxon>Spirurina</taxon>
        <taxon>Spiruromorpha</taxon>
        <taxon>Filarioidea</taxon>
        <taxon>Onchocercidae</taxon>
        <taxon>Brugia</taxon>
    </lineage>
</organism>
<keyword evidence="1" id="KW-0812">Transmembrane</keyword>
<evidence type="ECO:0000313" key="2">
    <source>
        <dbReference type="EMBL" id="VDO10979.1"/>
    </source>
</evidence>